<organism evidence="1 2">
    <name type="scientific">Denitrobaculum tricleocarpae</name>
    <dbReference type="NCBI Taxonomy" id="2591009"/>
    <lineage>
        <taxon>Bacteria</taxon>
        <taxon>Pseudomonadati</taxon>
        <taxon>Pseudomonadota</taxon>
        <taxon>Alphaproteobacteria</taxon>
        <taxon>Rhodospirillales</taxon>
        <taxon>Rhodospirillaceae</taxon>
        <taxon>Denitrobaculum</taxon>
    </lineage>
</organism>
<sequence>MTSWDLKIMAIEPNYRFLADKLRDLAERLRRNNDDSPDETGRHNKRADEIEWCIQGLDGYCS</sequence>
<dbReference type="EMBL" id="VHSH01000001">
    <property type="protein sequence ID" value="TQV83522.1"/>
    <property type="molecule type" value="Genomic_DNA"/>
</dbReference>
<dbReference type="RefSeq" id="WP_142894759.1">
    <property type="nucleotide sequence ID" value="NZ_ML660052.1"/>
</dbReference>
<evidence type="ECO:0000313" key="2">
    <source>
        <dbReference type="Proteomes" id="UP000315252"/>
    </source>
</evidence>
<reference evidence="1 2" key="1">
    <citation type="submission" date="2019-06" db="EMBL/GenBank/DDBJ databases">
        <title>Whole genome sequence for Rhodospirillaceae sp. R148.</title>
        <authorList>
            <person name="Wang G."/>
        </authorList>
    </citation>
    <scope>NUCLEOTIDE SEQUENCE [LARGE SCALE GENOMIC DNA]</scope>
    <source>
        <strain evidence="1 2">R148</strain>
    </source>
</reference>
<evidence type="ECO:0000313" key="1">
    <source>
        <dbReference type="EMBL" id="TQV83522.1"/>
    </source>
</evidence>
<protein>
    <submittedName>
        <fullName evidence="1">Uncharacterized protein</fullName>
    </submittedName>
</protein>
<dbReference type="Proteomes" id="UP000315252">
    <property type="component" value="Unassembled WGS sequence"/>
</dbReference>
<accession>A0A545U216</accession>
<comment type="caution">
    <text evidence="1">The sequence shown here is derived from an EMBL/GenBank/DDBJ whole genome shotgun (WGS) entry which is preliminary data.</text>
</comment>
<name>A0A545U216_9PROT</name>
<gene>
    <name evidence="1" type="ORF">FKG95_02725</name>
</gene>
<dbReference type="AlphaFoldDB" id="A0A545U216"/>
<proteinExistence type="predicted"/>
<keyword evidence="2" id="KW-1185">Reference proteome</keyword>